<comment type="similarity">
    <text evidence="2 12">Belongs to the ATPase protein 8 family.</text>
</comment>
<dbReference type="EMBL" id="KX383926">
    <property type="protein sequence ID" value="APC25295.1"/>
    <property type="molecule type" value="Genomic_DNA"/>
</dbReference>
<dbReference type="EMBL" id="KX383930">
    <property type="protein sequence ID" value="APC25339.1"/>
    <property type="molecule type" value="Genomic_DNA"/>
</dbReference>
<protein>
    <recommendedName>
        <fullName evidence="12">ATP synthase complex subunit 8</fullName>
    </recommendedName>
</protein>
<evidence type="ECO:0000313" key="40">
    <source>
        <dbReference type="EMBL" id="QJC13930.1"/>
    </source>
</evidence>
<dbReference type="GO" id="GO:0015986">
    <property type="term" value="P:proton motive force-driven ATP synthesis"/>
    <property type="evidence" value="ECO:0007669"/>
    <property type="project" value="InterPro"/>
</dbReference>
<evidence type="ECO:0000313" key="41">
    <source>
        <dbReference type="EMBL" id="QJC13943.1"/>
    </source>
</evidence>
<evidence type="ECO:0000313" key="22">
    <source>
        <dbReference type="EMBL" id="APC25365.1"/>
    </source>
</evidence>
<evidence type="ECO:0000313" key="20">
    <source>
        <dbReference type="EMBL" id="APC25339.1"/>
    </source>
</evidence>
<reference evidence="32" key="4">
    <citation type="journal article" date="2020" name="J. ISSAAS">
        <title>Mitogenome diversity of Aedes (Stegomyia) albopictus: Detection of multiple introduction events in Portugal and potential within-country dispersal.</title>
        <authorList>
            <person name="Ze-Ze L."/>
            <person name="Borges V."/>
            <person name="Osorio H.C."/>
            <person name="Machado J."/>
            <person name="Gomes J.P."/>
            <person name="Alves M.J."/>
        </authorList>
    </citation>
    <scope>NUCLEOTIDE SEQUENCE</scope>
    <source>
        <strain evidence="32">PoMo2599</strain>
        <strain evidence="33">PoMo2602</strain>
        <strain evidence="34">PoMo2607</strain>
        <strain evidence="35">PoMo2708</strain>
        <strain evidence="36">PoMo2711</strain>
        <strain evidence="37">PoMo2728</strain>
        <strain evidence="38">PoMoF505</strain>
        <strain evidence="39">PoMoF506</strain>
        <strain evidence="40">PoMoF607</strain>
        <strain evidence="41">PoMoF618</strain>
        <strain evidence="42">PoMoF636</strain>
    </source>
</reference>
<evidence type="ECO:0000256" key="9">
    <source>
        <dbReference type="ARBA" id="ARBA00023065"/>
    </source>
</evidence>
<comment type="subunit">
    <text evidence="3">F-type ATPases have 2 components, CF(1) - the catalytic core - and CF(0) - the membrane proton channel.</text>
</comment>
<evidence type="ECO:0000313" key="21">
    <source>
        <dbReference type="EMBL" id="APC25352.1"/>
    </source>
</evidence>
<dbReference type="EMBL" id="MN513357">
    <property type="protein sequence ID" value="QJC13827.1"/>
    <property type="molecule type" value="Genomic_DNA"/>
</dbReference>
<evidence type="ECO:0000313" key="14">
    <source>
        <dbReference type="EMBL" id="AKG63648.1"/>
    </source>
</evidence>
<dbReference type="EMBL" id="KX809764">
    <property type="protein sequence ID" value="APC25456.1"/>
    <property type="molecule type" value="Genomic_DNA"/>
</dbReference>
<dbReference type="EMBL" id="KX383924">
    <property type="protein sequence ID" value="APC25274.1"/>
    <property type="molecule type" value="Genomic_DNA"/>
</dbReference>
<dbReference type="AlphaFoldDB" id="A0A0F7H0E4"/>
<dbReference type="EMBL" id="MN513365">
    <property type="protein sequence ID" value="QJC13917.1"/>
    <property type="molecule type" value="Genomic_DNA"/>
</dbReference>
<dbReference type="EMBL" id="MN513362">
    <property type="protein sequence ID" value="QJC13886.1"/>
    <property type="molecule type" value="Genomic_DNA"/>
</dbReference>
<evidence type="ECO:0000256" key="1">
    <source>
        <dbReference type="ARBA" id="ARBA00004304"/>
    </source>
</evidence>
<evidence type="ECO:0000313" key="38">
    <source>
        <dbReference type="EMBL" id="QJC13904.1"/>
    </source>
</evidence>
<evidence type="ECO:0000313" key="15">
    <source>
        <dbReference type="EMBL" id="APC25261.1"/>
    </source>
</evidence>
<dbReference type="GO" id="GO:0045259">
    <property type="term" value="C:proton-transporting ATP synthase complex"/>
    <property type="evidence" value="ECO:0007669"/>
    <property type="project" value="UniProtKB-KW"/>
</dbReference>
<dbReference type="EMBL" id="KX383932">
    <property type="protein sequence ID" value="APC25365.1"/>
    <property type="molecule type" value="Genomic_DNA"/>
</dbReference>
<dbReference type="EMBL" id="KR068634">
    <property type="protein sequence ID" value="AKG63648.1"/>
    <property type="molecule type" value="Genomic_DNA"/>
</dbReference>
<dbReference type="GO" id="GO:0015078">
    <property type="term" value="F:proton transmembrane transporter activity"/>
    <property type="evidence" value="ECO:0007669"/>
    <property type="project" value="InterPro"/>
</dbReference>
<keyword evidence="5 12" id="KW-0138">CF(0)</keyword>
<evidence type="ECO:0000313" key="16">
    <source>
        <dbReference type="EMBL" id="APC25274.1"/>
    </source>
</evidence>
<evidence type="ECO:0000256" key="13">
    <source>
        <dbReference type="SAM" id="Phobius"/>
    </source>
</evidence>
<evidence type="ECO:0000313" key="31">
    <source>
        <dbReference type="EMBL" id="QEE94232.1"/>
    </source>
</evidence>
<evidence type="ECO:0000313" key="25">
    <source>
        <dbReference type="EMBL" id="APC25404.1"/>
    </source>
</evidence>
<evidence type="ECO:0000256" key="11">
    <source>
        <dbReference type="ARBA" id="ARBA00023136"/>
    </source>
</evidence>
<keyword evidence="9 12" id="KW-0406">Ion transport</keyword>
<reference evidence="15" key="2">
    <citation type="journal article" date="2016" name="Front. Genet.">
        <title>The worldwide spread of the tiger mosquito as revealed by mitogenome haplogroup diversity.</title>
        <authorList>
            <person name="Battaglia V."/>
            <person name="Gabrieli P."/>
            <person name="Brandini S."/>
            <person name="Capodiferro M.R."/>
            <person name="Javier P.A."/>
            <person name="Chen X.-G."/>
            <person name="Achilli A."/>
            <person name="Semino O."/>
            <person name="Gomulski L.M."/>
            <person name="Malacrida A.R."/>
            <person name="Gasperi G."/>
            <person name="Torroni A."/>
            <person name="Olivieri A."/>
        </authorList>
    </citation>
    <scope>NUCLEOTIDE SEQUENCE</scope>
    <source>
        <strain evidence="17">11#Ban7</strain>
        <strain evidence="18">12#Ath1</strain>
        <strain evidence="20">15#Tir1</strain>
        <strain evidence="21">16#Tir2</strain>
        <strain evidence="22">18#Ath2</strain>
        <strain evidence="23">19#Pav4</strain>
        <strain evidence="25">21#Los1</strain>
        <strain evidence="26">22_Los2</strain>
        <strain evidence="27">23_Los3</strain>
        <strain evidence="29">24_Los5</strain>
        <strain evidence="28">25_Los4</strain>
        <strain evidence="30">26_J-Wa1</strain>
        <strain evidence="15">8#Ces2</strain>
        <strain evidence="16">9#Bra</strain>
        <strain evidence="24">Foshan</strain>
        <strain evidence="19">Rimini</strain>
    </source>
</reference>
<keyword evidence="8 13" id="KW-1133">Transmembrane helix</keyword>
<evidence type="ECO:0000313" key="34">
    <source>
        <dbReference type="EMBL" id="QJC13827.1"/>
    </source>
</evidence>
<evidence type="ECO:0000313" key="37">
    <source>
        <dbReference type="EMBL" id="QJC13886.1"/>
    </source>
</evidence>
<evidence type="ECO:0000256" key="6">
    <source>
        <dbReference type="ARBA" id="ARBA00022692"/>
    </source>
</evidence>
<keyword evidence="10 12" id="KW-0496">Mitochondrion</keyword>
<evidence type="ECO:0000313" key="19">
    <source>
        <dbReference type="EMBL" id="APC25326.1"/>
    </source>
</evidence>
<dbReference type="EMBL" id="MN513364">
    <property type="protein sequence ID" value="QJC13904.1"/>
    <property type="molecule type" value="Genomic_DNA"/>
</dbReference>
<dbReference type="EMBL" id="MN513355">
    <property type="protein sequence ID" value="QJC13801.1"/>
    <property type="molecule type" value="Genomic_DNA"/>
</dbReference>
<evidence type="ECO:0000313" key="36">
    <source>
        <dbReference type="EMBL" id="QJC13873.1"/>
    </source>
</evidence>
<evidence type="ECO:0000313" key="18">
    <source>
        <dbReference type="EMBL" id="APC25308.1"/>
    </source>
</evidence>
<dbReference type="EMBL" id="MN513359">
    <property type="protein sequence ID" value="QJC13853.1"/>
    <property type="molecule type" value="Genomic_DNA"/>
</dbReference>
<dbReference type="InterPro" id="IPR001421">
    <property type="entry name" value="ATP8_metazoa"/>
</dbReference>
<evidence type="ECO:0000256" key="2">
    <source>
        <dbReference type="ARBA" id="ARBA00008892"/>
    </source>
</evidence>
<dbReference type="EMBL" id="KX383927">
    <property type="protein sequence ID" value="APC25308.1"/>
    <property type="molecule type" value="Genomic_DNA"/>
</dbReference>
<evidence type="ECO:0000256" key="10">
    <source>
        <dbReference type="ARBA" id="ARBA00023128"/>
    </source>
</evidence>
<organism evidence="14">
    <name type="scientific">Aedes albopictus</name>
    <name type="common">Asian tiger mosquito</name>
    <name type="synonym">Stegomyia albopicta</name>
    <dbReference type="NCBI Taxonomy" id="7160"/>
    <lineage>
        <taxon>Eukaryota</taxon>
        <taxon>Metazoa</taxon>
        <taxon>Ecdysozoa</taxon>
        <taxon>Arthropoda</taxon>
        <taxon>Hexapoda</taxon>
        <taxon>Insecta</taxon>
        <taxon>Pterygota</taxon>
        <taxon>Neoptera</taxon>
        <taxon>Endopterygota</taxon>
        <taxon>Diptera</taxon>
        <taxon>Nematocera</taxon>
        <taxon>Culicoidea</taxon>
        <taxon>Culicidae</taxon>
        <taxon>Culicinae</taxon>
        <taxon>Aedini</taxon>
        <taxon>Aedes</taxon>
        <taxon>Stegomyia</taxon>
    </lineage>
</organism>
<dbReference type="EMBL" id="KX809765">
    <property type="protein sequence ID" value="APC25469.1"/>
    <property type="molecule type" value="Genomic_DNA"/>
</dbReference>
<reference evidence="14" key="1">
    <citation type="submission" date="2015-04" db="EMBL/GenBank/DDBJ databases">
        <authorList>
            <person name="Chen L."/>
        </authorList>
    </citation>
    <scope>NUCLEOTIDE SEQUENCE</scope>
</reference>
<evidence type="ECO:0000313" key="30">
    <source>
        <dbReference type="EMBL" id="APC25469.1"/>
    </source>
</evidence>
<keyword evidence="6 12" id="KW-0812">Transmembrane</keyword>
<evidence type="ECO:0000313" key="23">
    <source>
        <dbReference type="EMBL" id="APC25378.1"/>
    </source>
</evidence>
<keyword evidence="4 12" id="KW-0813">Transport</keyword>
<evidence type="ECO:0000256" key="7">
    <source>
        <dbReference type="ARBA" id="ARBA00022781"/>
    </source>
</evidence>
<dbReference type="EMBL" id="MN513352">
    <property type="protein sequence ID" value="QJC13762.1"/>
    <property type="molecule type" value="Genomic_DNA"/>
</dbReference>
<dbReference type="EMBL" id="MN513361">
    <property type="protein sequence ID" value="QJC13873.1"/>
    <property type="molecule type" value="Genomic_DNA"/>
</dbReference>
<feature type="transmembrane region" description="Helical" evidence="13">
    <location>
        <begin position="6"/>
        <end position="25"/>
    </location>
</feature>
<evidence type="ECO:0000313" key="33">
    <source>
        <dbReference type="EMBL" id="QJC13801.1"/>
    </source>
</evidence>
<evidence type="ECO:0000313" key="24">
    <source>
        <dbReference type="EMBL" id="APC25391.1"/>
    </source>
</evidence>
<reference evidence="31" key="3">
    <citation type="submission" date="2019-02" db="EMBL/GenBank/DDBJ databases">
        <title>Phylogenetic relationships and temporal diversification of Neotropical mosquitoes (Diptera: Culicidae) based on mitogenomes.</title>
        <authorList>
            <person name="Lorenz C."/>
            <person name="Alves J.M.P."/>
            <person name="Foster P.G."/>
            <person name="Suesdek L."/>
            <person name="Sallum M.A."/>
        </authorList>
    </citation>
    <scope>NUCLEOTIDE SEQUENCE</scope>
</reference>
<dbReference type="VEuPathDB" id="VectorBase:AALC636_001911"/>
<dbReference type="EMBL" id="MN513368">
    <property type="protein sequence ID" value="QJC13955.1"/>
    <property type="molecule type" value="Genomic_DNA"/>
</dbReference>
<evidence type="ECO:0000256" key="5">
    <source>
        <dbReference type="ARBA" id="ARBA00022547"/>
    </source>
</evidence>
<evidence type="ECO:0000313" key="17">
    <source>
        <dbReference type="EMBL" id="APC25295.1"/>
    </source>
</evidence>
<evidence type="ECO:0000313" key="26">
    <source>
        <dbReference type="EMBL" id="APC25417.1"/>
    </source>
</evidence>
<gene>
    <name evidence="14" type="primary">ATP8</name>
    <name evidence="31" type="synonym">atp8</name>
</gene>
<evidence type="ECO:0000313" key="27">
    <source>
        <dbReference type="EMBL" id="APC25430.1"/>
    </source>
</evidence>
<dbReference type="EMBL" id="KX383929">
    <property type="protein sequence ID" value="APC25326.1"/>
    <property type="molecule type" value="Genomic_DNA"/>
</dbReference>
<evidence type="ECO:0000256" key="3">
    <source>
        <dbReference type="ARBA" id="ARBA00011291"/>
    </source>
</evidence>
<dbReference type="EMBL" id="KX809762">
    <property type="protein sequence ID" value="APC25430.1"/>
    <property type="molecule type" value="Genomic_DNA"/>
</dbReference>
<geneLocation type="mitochondrion" evidence="14"/>
<dbReference type="EMBL" id="KX383935">
    <property type="protein sequence ID" value="APC25404.1"/>
    <property type="molecule type" value="Genomic_DNA"/>
</dbReference>
<dbReference type="EMBL" id="MK575475">
    <property type="protein sequence ID" value="QEE94232.1"/>
    <property type="molecule type" value="Genomic_DNA"/>
</dbReference>
<evidence type="ECO:0000313" key="39">
    <source>
        <dbReference type="EMBL" id="QJC13917.1"/>
    </source>
</evidence>
<accession>A0A0F7H0E4</accession>
<dbReference type="EMBL" id="KX383923">
    <property type="protein sequence ID" value="APC25261.1"/>
    <property type="molecule type" value="Genomic_DNA"/>
</dbReference>
<dbReference type="GO" id="GO:0031966">
    <property type="term" value="C:mitochondrial membrane"/>
    <property type="evidence" value="ECO:0007669"/>
    <property type="project" value="UniProtKB-SubCell"/>
</dbReference>
<dbReference type="EMBL" id="KX383931">
    <property type="protein sequence ID" value="APC25352.1"/>
    <property type="molecule type" value="Genomic_DNA"/>
</dbReference>
<dbReference type="EMBL" id="KX383934">
    <property type="protein sequence ID" value="APC25391.1"/>
    <property type="molecule type" value="Genomic_DNA"/>
</dbReference>
<name>A0A0F7H0E4_AEDAL</name>
<dbReference type="EMBL" id="KX809761">
    <property type="protein sequence ID" value="APC25417.1"/>
    <property type="molecule type" value="Genomic_DNA"/>
</dbReference>
<evidence type="ECO:0000256" key="4">
    <source>
        <dbReference type="ARBA" id="ARBA00022448"/>
    </source>
</evidence>
<evidence type="ECO:0000313" key="28">
    <source>
        <dbReference type="EMBL" id="APC25443.1"/>
    </source>
</evidence>
<comment type="subcellular location">
    <subcellularLocation>
        <location evidence="1 12">Mitochondrion membrane</location>
        <topology evidence="1 12">Single-pass membrane protein</topology>
    </subcellularLocation>
</comment>
<dbReference type="EMBL" id="MN513366">
    <property type="protein sequence ID" value="QJC13930.1"/>
    <property type="molecule type" value="Genomic_DNA"/>
</dbReference>
<dbReference type="EMBL" id="KX809763">
    <property type="protein sequence ID" value="APC25443.1"/>
    <property type="molecule type" value="Genomic_DNA"/>
</dbReference>
<proteinExistence type="inferred from homology"/>
<dbReference type="Pfam" id="PF00895">
    <property type="entry name" value="ATP-synt_8"/>
    <property type="match status" value="1"/>
</dbReference>
<sequence>MPQMAPISWLTLFFIFSITLVIFNMKNYFCFFYNSNESSQNLNIKQYKLNWKW</sequence>
<evidence type="ECO:0000313" key="32">
    <source>
        <dbReference type="EMBL" id="QJC13762.1"/>
    </source>
</evidence>
<evidence type="ECO:0000256" key="12">
    <source>
        <dbReference type="RuleBase" id="RU003661"/>
    </source>
</evidence>
<evidence type="ECO:0000313" key="35">
    <source>
        <dbReference type="EMBL" id="QJC13853.1"/>
    </source>
</evidence>
<dbReference type="EMBL" id="MN513367">
    <property type="protein sequence ID" value="QJC13943.1"/>
    <property type="molecule type" value="Genomic_DNA"/>
</dbReference>
<evidence type="ECO:0000313" key="42">
    <source>
        <dbReference type="EMBL" id="QJC13955.1"/>
    </source>
</evidence>
<keyword evidence="7 12" id="KW-0375">Hydrogen ion transport</keyword>
<keyword evidence="11 13" id="KW-0472">Membrane</keyword>
<evidence type="ECO:0000313" key="29">
    <source>
        <dbReference type="EMBL" id="APC25456.1"/>
    </source>
</evidence>
<dbReference type="EMBL" id="KX383933">
    <property type="protein sequence ID" value="APC25378.1"/>
    <property type="molecule type" value="Genomic_DNA"/>
</dbReference>
<evidence type="ECO:0000256" key="8">
    <source>
        <dbReference type="ARBA" id="ARBA00022989"/>
    </source>
</evidence>